<dbReference type="OrthoDB" id="749393at2759"/>
<accession>A0A978W4S8</accession>
<gene>
    <name evidence="2" type="ORF">FEM48_Zijuj01G0256700</name>
</gene>
<evidence type="ECO:0000256" key="1">
    <source>
        <dbReference type="SAM" id="MobiDB-lite"/>
    </source>
</evidence>
<feature type="compositionally biased region" description="Basic and acidic residues" evidence="1">
    <location>
        <begin position="1"/>
        <end position="23"/>
    </location>
</feature>
<feature type="compositionally biased region" description="Basic and acidic residues" evidence="1">
    <location>
        <begin position="45"/>
        <end position="54"/>
    </location>
</feature>
<dbReference type="EMBL" id="JAEACU010000001">
    <property type="protein sequence ID" value="KAH7546962.1"/>
    <property type="molecule type" value="Genomic_DNA"/>
</dbReference>
<sequence length="154" mass="17631">MEQDSKKRVREGDHHQDQKDVSNSKRHAKKQEGLNSAVWEDYKDEDDHNKRTSEESDLAVGVFDFPWLKDGVVSKSEEWRFEDVFSSPLDETSSTTTSSTITTSAGFEFEFSGQCLCQSPEALLDFPEEDKFEETESVDCIWSSLLNQPLQQPN</sequence>
<dbReference type="AlphaFoldDB" id="A0A978W4S8"/>
<evidence type="ECO:0000313" key="2">
    <source>
        <dbReference type="EMBL" id="KAH7546962.1"/>
    </source>
</evidence>
<name>A0A978W4S8_ZIZJJ</name>
<dbReference type="Proteomes" id="UP000813462">
    <property type="component" value="Unassembled WGS sequence"/>
</dbReference>
<protein>
    <submittedName>
        <fullName evidence="2">Uncharacterized protein</fullName>
    </submittedName>
</protein>
<reference evidence="2" key="1">
    <citation type="journal article" date="2021" name="Front. Plant Sci.">
        <title>Chromosome-Scale Genome Assembly for Chinese Sour Jujube and Insights Into Its Genome Evolution and Domestication Signature.</title>
        <authorList>
            <person name="Shen L.-Y."/>
            <person name="Luo H."/>
            <person name="Wang X.-L."/>
            <person name="Wang X.-M."/>
            <person name="Qiu X.-J."/>
            <person name="Liu H."/>
            <person name="Zhou S.-S."/>
            <person name="Jia K.-H."/>
            <person name="Nie S."/>
            <person name="Bao Y.-T."/>
            <person name="Zhang R.-G."/>
            <person name="Yun Q.-Z."/>
            <person name="Chai Y.-H."/>
            <person name="Lu J.-Y."/>
            <person name="Li Y."/>
            <person name="Zhao S.-W."/>
            <person name="Mao J.-F."/>
            <person name="Jia S.-G."/>
            <person name="Mao Y.-M."/>
        </authorList>
    </citation>
    <scope>NUCLEOTIDE SEQUENCE</scope>
    <source>
        <strain evidence="2">AT0</strain>
        <tissue evidence="2">Leaf</tissue>
    </source>
</reference>
<evidence type="ECO:0000313" key="3">
    <source>
        <dbReference type="Proteomes" id="UP000813462"/>
    </source>
</evidence>
<feature type="region of interest" description="Disordered" evidence="1">
    <location>
        <begin position="1"/>
        <end position="55"/>
    </location>
</feature>
<comment type="caution">
    <text evidence="2">The sequence shown here is derived from an EMBL/GenBank/DDBJ whole genome shotgun (WGS) entry which is preliminary data.</text>
</comment>
<organism evidence="2 3">
    <name type="scientific">Ziziphus jujuba var. spinosa</name>
    <dbReference type="NCBI Taxonomy" id="714518"/>
    <lineage>
        <taxon>Eukaryota</taxon>
        <taxon>Viridiplantae</taxon>
        <taxon>Streptophyta</taxon>
        <taxon>Embryophyta</taxon>
        <taxon>Tracheophyta</taxon>
        <taxon>Spermatophyta</taxon>
        <taxon>Magnoliopsida</taxon>
        <taxon>eudicotyledons</taxon>
        <taxon>Gunneridae</taxon>
        <taxon>Pentapetalae</taxon>
        <taxon>rosids</taxon>
        <taxon>fabids</taxon>
        <taxon>Rosales</taxon>
        <taxon>Rhamnaceae</taxon>
        <taxon>Paliureae</taxon>
        <taxon>Ziziphus</taxon>
    </lineage>
</organism>
<proteinExistence type="predicted"/>